<evidence type="ECO:0000313" key="5">
    <source>
        <dbReference type="Proteomes" id="UP000064525"/>
    </source>
</evidence>
<evidence type="ECO:0000313" key="4">
    <source>
        <dbReference type="Proteomes" id="UP000029925"/>
    </source>
</evidence>
<dbReference type="SUPFAM" id="SSF56925">
    <property type="entry name" value="OMPA-like"/>
    <property type="match status" value="1"/>
</dbReference>
<dbReference type="AlphaFoldDB" id="A0A099UBK5"/>
<reference evidence="5" key="3">
    <citation type="submission" date="2015-11" db="EMBL/GenBank/DDBJ databases">
        <authorList>
            <person name="Anvar S.Y."/>
        </authorList>
    </citation>
    <scope>NUCLEOTIDE SEQUENCE [LARGE SCALE GENOMIC DNA]</scope>
</reference>
<name>A0A099UBK5_9HELI</name>
<accession>A0A099UBK5</accession>
<evidence type="ECO:0000313" key="2">
    <source>
        <dbReference type="EMBL" id="CUU39839.1"/>
    </source>
</evidence>
<dbReference type="Proteomes" id="UP000064525">
    <property type="component" value="Chromosome I"/>
</dbReference>
<reference evidence="3 4" key="1">
    <citation type="journal article" date="2014" name="Genome Announc.">
        <title>Draft genome sequences of eight enterohepatic helicobacter species isolated from both laboratory and wild rodents.</title>
        <authorList>
            <person name="Sheh A."/>
            <person name="Shen Z."/>
            <person name="Fox J.G."/>
        </authorList>
    </citation>
    <scope>NUCLEOTIDE SEQUENCE [LARGE SCALE GENOMIC DNA]</scope>
    <source>
        <strain evidence="3 4">MIT 98-6810</strain>
    </source>
</reference>
<gene>
    <name evidence="2" type="ORF">BN2458_PEG0954</name>
    <name evidence="3" type="ORF">LS75_008575</name>
</gene>
<evidence type="ECO:0000313" key="3">
    <source>
        <dbReference type="EMBL" id="TLD77925.1"/>
    </source>
</evidence>
<proteinExistence type="predicted"/>
<organism evidence="2 5">
    <name type="scientific">Helicobacter typhlonius</name>
    <dbReference type="NCBI Taxonomy" id="76936"/>
    <lineage>
        <taxon>Bacteria</taxon>
        <taxon>Pseudomonadati</taxon>
        <taxon>Campylobacterota</taxon>
        <taxon>Epsilonproteobacteria</taxon>
        <taxon>Campylobacterales</taxon>
        <taxon>Helicobacteraceae</taxon>
        <taxon>Helicobacter</taxon>
    </lineage>
</organism>
<feature type="chain" id="PRO_5044540543" evidence="1">
    <location>
        <begin position="22"/>
        <end position="196"/>
    </location>
</feature>
<protein>
    <submittedName>
        <fullName evidence="3">Outer membrane beta-barrel protein</fullName>
    </submittedName>
</protein>
<sequence length="196" mass="21197">MKKILVSSVAALVLTSSALMAEESGLFVGIGTGYGQSEIKTDSTKQKLDGVSFETIVGYKSFFTPAFGLRYYINFAYANAEVENDLKPKIIMNYGLNIDALYNVIANANANFGVFVGVGAGANTWAAKNNEDFKAKTGFSAALNAGLRTQFGKHHGIEIVARVPFVDTKLENNRITGEEQTGSHIYNVGARYILSF</sequence>
<dbReference type="GeneID" id="78151186"/>
<dbReference type="InterPro" id="IPR011250">
    <property type="entry name" value="OMP/PagP_B-barrel"/>
</dbReference>
<dbReference type="EMBL" id="LN907858">
    <property type="protein sequence ID" value="CUU39839.1"/>
    <property type="molecule type" value="Genomic_DNA"/>
</dbReference>
<dbReference type="STRING" id="76936.BN2458_PEG0954"/>
<dbReference type="EMBL" id="JRPF02000013">
    <property type="protein sequence ID" value="TLD77925.1"/>
    <property type="molecule type" value="Genomic_DNA"/>
</dbReference>
<dbReference type="Pfam" id="PF01856">
    <property type="entry name" value="HP_OMP"/>
    <property type="match status" value="1"/>
</dbReference>
<dbReference type="OrthoDB" id="5319509at2"/>
<reference evidence="2" key="2">
    <citation type="submission" date="2015-11" db="EMBL/GenBank/DDBJ databases">
        <authorList>
            <person name="Zhang Y."/>
            <person name="Guo Z."/>
        </authorList>
    </citation>
    <scope>NUCLEOTIDE SEQUENCE</scope>
    <source>
        <strain evidence="2">1</strain>
    </source>
</reference>
<keyword evidence="1" id="KW-0732">Signal</keyword>
<dbReference type="PATRIC" id="fig|76936.10.peg.933"/>
<feature type="signal peptide" evidence="1">
    <location>
        <begin position="1"/>
        <end position="21"/>
    </location>
</feature>
<dbReference type="Gene3D" id="2.40.160.20">
    <property type="match status" value="1"/>
</dbReference>
<dbReference type="PRINTS" id="PR01776">
    <property type="entry name" value="HPOMPFAMILY"/>
</dbReference>
<evidence type="ECO:0000256" key="1">
    <source>
        <dbReference type="SAM" id="SignalP"/>
    </source>
</evidence>
<keyword evidence="4" id="KW-1185">Reference proteome</keyword>
<dbReference type="KEGG" id="hty:BN2458_PEG0954"/>
<dbReference type="RefSeq" id="WP_034343483.1">
    <property type="nucleotide sequence ID" value="NZ_CAOMJD010000025.1"/>
</dbReference>
<dbReference type="InterPro" id="IPR002718">
    <property type="entry name" value="OMP_Helicobacter"/>
</dbReference>
<dbReference type="Proteomes" id="UP000029925">
    <property type="component" value="Unassembled WGS sequence"/>
</dbReference>